<dbReference type="Pfam" id="PF13764">
    <property type="entry name" value="E3_UbLigase_R4"/>
    <property type="match status" value="1"/>
</dbReference>
<reference evidence="2" key="2">
    <citation type="submission" date="2021-09" db="EMBL/GenBank/DDBJ databases">
        <authorList>
            <person name="Jia N."/>
            <person name="Wang J."/>
            <person name="Shi W."/>
            <person name="Du L."/>
            <person name="Sun Y."/>
            <person name="Zhan W."/>
            <person name="Jiang J."/>
            <person name="Wang Q."/>
            <person name="Zhang B."/>
            <person name="Ji P."/>
            <person name="Sakyi L.B."/>
            <person name="Cui X."/>
            <person name="Yuan T."/>
            <person name="Jiang B."/>
            <person name="Yang W."/>
            <person name="Lam T.T.-Y."/>
            <person name="Chang Q."/>
            <person name="Ding S."/>
            <person name="Wang X."/>
            <person name="Zhu J."/>
            <person name="Ruan X."/>
            <person name="Zhao L."/>
            <person name="Wei J."/>
            <person name="Que T."/>
            <person name="Du C."/>
            <person name="Cheng J."/>
            <person name="Dai P."/>
            <person name="Han X."/>
            <person name="Huang E."/>
            <person name="Gao Y."/>
            <person name="Liu J."/>
            <person name="Shao H."/>
            <person name="Ye R."/>
            <person name="Li L."/>
            <person name="Wei W."/>
            <person name="Wang X."/>
            <person name="Wang C."/>
            <person name="Huo Q."/>
            <person name="Li W."/>
            <person name="Guo W."/>
            <person name="Chen H."/>
            <person name="Chen S."/>
            <person name="Zhou L."/>
            <person name="Zhou L."/>
            <person name="Ni X."/>
            <person name="Tian J."/>
            <person name="Zhou Y."/>
            <person name="Sheng Y."/>
            <person name="Liu T."/>
            <person name="Pan Y."/>
            <person name="Xia L."/>
            <person name="Li J."/>
            <person name="Zhao F."/>
            <person name="Cao W."/>
        </authorList>
    </citation>
    <scope>NUCLEOTIDE SEQUENCE</scope>
    <source>
        <strain evidence="2">Rmic-2018</strain>
        <tissue evidence="2">Larvae</tissue>
    </source>
</reference>
<feature type="domain" description="E3 ubiquitin ligase UBR4 C-terminal" evidence="1">
    <location>
        <begin position="395"/>
        <end position="451"/>
    </location>
</feature>
<dbReference type="InterPro" id="IPR025704">
    <property type="entry name" value="E3_Ub_ligase_UBR4_C"/>
</dbReference>
<dbReference type="PANTHER" id="PTHR21725">
    <property type="entry name" value="E3 UBIQUITIN-PROTEIN LIGASE UBR4"/>
    <property type="match status" value="1"/>
</dbReference>
<dbReference type="EMBL" id="JABSTU010000004">
    <property type="protein sequence ID" value="KAH8034575.1"/>
    <property type="molecule type" value="Genomic_DNA"/>
</dbReference>
<name>A0A9J6EJY1_RHIMP</name>
<proteinExistence type="predicted"/>
<organism evidence="2 3">
    <name type="scientific">Rhipicephalus microplus</name>
    <name type="common">Cattle tick</name>
    <name type="synonym">Boophilus microplus</name>
    <dbReference type="NCBI Taxonomy" id="6941"/>
    <lineage>
        <taxon>Eukaryota</taxon>
        <taxon>Metazoa</taxon>
        <taxon>Ecdysozoa</taxon>
        <taxon>Arthropoda</taxon>
        <taxon>Chelicerata</taxon>
        <taxon>Arachnida</taxon>
        <taxon>Acari</taxon>
        <taxon>Parasitiformes</taxon>
        <taxon>Ixodida</taxon>
        <taxon>Ixodoidea</taxon>
        <taxon>Ixodidae</taxon>
        <taxon>Rhipicephalinae</taxon>
        <taxon>Rhipicephalus</taxon>
        <taxon>Boophilus</taxon>
    </lineage>
</organism>
<accession>A0A9J6EJY1</accession>
<gene>
    <name evidence="2" type="ORF">HPB51_025773</name>
</gene>
<reference evidence="2" key="1">
    <citation type="journal article" date="2020" name="Cell">
        <title>Large-Scale Comparative Analyses of Tick Genomes Elucidate Their Genetic Diversity and Vector Capacities.</title>
        <authorList>
            <consortium name="Tick Genome and Microbiome Consortium (TIGMIC)"/>
            <person name="Jia N."/>
            <person name="Wang J."/>
            <person name="Shi W."/>
            <person name="Du L."/>
            <person name="Sun Y."/>
            <person name="Zhan W."/>
            <person name="Jiang J.F."/>
            <person name="Wang Q."/>
            <person name="Zhang B."/>
            <person name="Ji P."/>
            <person name="Bell-Sakyi L."/>
            <person name="Cui X.M."/>
            <person name="Yuan T.T."/>
            <person name="Jiang B.G."/>
            <person name="Yang W.F."/>
            <person name="Lam T.T."/>
            <person name="Chang Q.C."/>
            <person name="Ding S.J."/>
            <person name="Wang X.J."/>
            <person name="Zhu J.G."/>
            <person name="Ruan X.D."/>
            <person name="Zhao L."/>
            <person name="Wei J.T."/>
            <person name="Ye R.Z."/>
            <person name="Que T.C."/>
            <person name="Du C.H."/>
            <person name="Zhou Y.H."/>
            <person name="Cheng J.X."/>
            <person name="Dai P.F."/>
            <person name="Guo W.B."/>
            <person name="Han X.H."/>
            <person name="Huang E.J."/>
            <person name="Li L.F."/>
            <person name="Wei W."/>
            <person name="Gao Y.C."/>
            <person name="Liu J.Z."/>
            <person name="Shao H.Z."/>
            <person name="Wang X."/>
            <person name="Wang C.C."/>
            <person name="Yang T.C."/>
            <person name="Huo Q.B."/>
            <person name="Li W."/>
            <person name="Chen H.Y."/>
            <person name="Chen S.E."/>
            <person name="Zhou L.G."/>
            <person name="Ni X.B."/>
            <person name="Tian J.H."/>
            <person name="Sheng Y."/>
            <person name="Liu T."/>
            <person name="Pan Y.S."/>
            <person name="Xia L.Y."/>
            <person name="Li J."/>
            <person name="Zhao F."/>
            <person name="Cao W.C."/>
        </authorList>
    </citation>
    <scope>NUCLEOTIDE SEQUENCE</scope>
    <source>
        <strain evidence="2">Rmic-2018</strain>
    </source>
</reference>
<evidence type="ECO:0000313" key="3">
    <source>
        <dbReference type="Proteomes" id="UP000821866"/>
    </source>
</evidence>
<evidence type="ECO:0000313" key="2">
    <source>
        <dbReference type="EMBL" id="KAH8034575.1"/>
    </source>
</evidence>
<dbReference type="AlphaFoldDB" id="A0A9J6EJY1"/>
<dbReference type="Proteomes" id="UP000821866">
    <property type="component" value="Chromosome 2"/>
</dbReference>
<evidence type="ECO:0000259" key="1">
    <source>
        <dbReference type="Pfam" id="PF13764"/>
    </source>
</evidence>
<keyword evidence="3" id="KW-1185">Reference proteome</keyword>
<comment type="caution">
    <text evidence="2">The sequence shown here is derived from an EMBL/GenBank/DDBJ whole genome shotgun (WGS) entry which is preliminary data.</text>
</comment>
<dbReference type="InterPro" id="IPR045189">
    <property type="entry name" value="UBR4-like"/>
</dbReference>
<protein>
    <recommendedName>
        <fullName evidence="1">E3 ubiquitin ligase UBR4 C-terminal domain-containing protein</fullName>
    </recommendedName>
</protein>
<dbReference type="PANTHER" id="PTHR21725:SF1">
    <property type="entry name" value="E3 UBIQUITIN-PROTEIN LIGASE UBR4"/>
    <property type="match status" value="1"/>
</dbReference>
<sequence>MLAPVSRKVHDAAMDEVSANLVRSKELAVRELSRDDIAIMYDVCGTNMDTKWHDTGLSMCVAVDLKGWLDGDPLQTYSAWKSRCLGRPADTLSLGGGKRQRREDVRARFLVEKYGLRWRQLARRGGSSLRLLMFLQPSQQASKSQPRRPRPLQSNWLRQVLFNPSCRQARTVACTLVKALCQVPSRCREMLDLLTTYLDDLGTAGESGAKFLSLYQSLIGPDYWKHYLAIKGLLPHLGDLITSEIEQLTVLEETTLNADLSQGFALKMLTELLSSFIEVNSIRQQYKSRLVGCVLNGYLSLRKLVVQRTKLIDETQEKLLTLLEEMTTGTESETEAFMAVCVATLGRYGLEDLRTPVFIFERLCSLIHPEENELGEFLVTLEKDPQQEDFLQGRMVGNPYNSNEPGMGPLMRDLKNKVCQDCELVALLEDDNGMELLVCNKIMSLDLPVKTSIVKSISVSPQGRLRRQAFGV</sequence>
<dbReference type="VEuPathDB" id="VectorBase:LOC119161597"/>